<gene>
    <name evidence="3" type="ORF">R9X50_00241200</name>
</gene>
<feature type="compositionally biased region" description="Low complexity" evidence="1">
    <location>
        <begin position="682"/>
        <end position="700"/>
    </location>
</feature>
<evidence type="ECO:0000313" key="4">
    <source>
        <dbReference type="Proteomes" id="UP001303373"/>
    </source>
</evidence>
<evidence type="ECO:0000313" key="3">
    <source>
        <dbReference type="EMBL" id="WPG99594.1"/>
    </source>
</evidence>
<feature type="region of interest" description="Disordered" evidence="1">
    <location>
        <begin position="789"/>
        <end position="837"/>
    </location>
</feature>
<evidence type="ECO:0000256" key="2">
    <source>
        <dbReference type="SAM" id="Phobius"/>
    </source>
</evidence>
<reference evidence="3 4" key="1">
    <citation type="submission" date="2023-11" db="EMBL/GenBank/DDBJ databases">
        <title>An acidophilic fungus is an integral part of prey digestion in a carnivorous sundew plant.</title>
        <authorList>
            <person name="Tsai I.J."/>
        </authorList>
    </citation>
    <scope>NUCLEOTIDE SEQUENCE [LARGE SCALE GENOMIC DNA]</scope>
    <source>
        <strain evidence="3">169a</strain>
    </source>
</reference>
<feature type="region of interest" description="Disordered" evidence="1">
    <location>
        <begin position="327"/>
        <end position="367"/>
    </location>
</feature>
<dbReference type="SUPFAM" id="SSF117281">
    <property type="entry name" value="Kelch motif"/>
    <property type="match status" value="1"/>
</dbReference>
<feature type="compositionally biased region" description="Low complexity" evidence="1">
    <location>
        <begin position="336"/>
        <end position="367"/>
    </location>
</feature>
<name>A0AAQ3R8Z3_9PEZI</name>
<dbReference type="Gene3D" id="2.120.10.80">
    <property type="entry name" value="Kelch-type beta propeller"/>
    <property type="match status" value="1"/>
</dbReference>
<keyword evidence="2" id="KW-0812">Transmembrane</keyword>
<feature type="compositionally biased region" description="Polar residues" evidence="1">
    <location>
        <begin position="801"/>
        <end position="819"/>
    </location>
</feature>
<feature type="region of interest" description="Disordered" evidence="1">
    <location>
        <begin position="633"/>
        <end position="701"/>
    </location>
</feature>
<sequence length="837" mass="89056">MTVPTPPSALEGHCSAVHDEVLYVLSPDSFLSLPLKEGAEWSKEAQGQLVTGHACVNVVPDNDPSKALLYVIGGTTDDNNYSGLQRYSFADKTWESLSPTVGVLQGRTNHSAAYLPDSQSILVYAGSQPQFPSFLSSQTFLISTKEPYNIEAYTSEAPPTNVPILQGWNTSHAVMTGGSQDNGIYTFGPSDGWQRFGTNLTHTLDPSARGSIIDGSDGSRVLQVFEMNVSPNVVSTIPLLDANGQPAATGQMVGGSSSSRKRRRDLTLNNWPAYNSSGAPTATRSDCSVSQNTDGIAVIAAGSTDVPVALFDPSKNSWVDADKFFNSKNQQPLQPSGTSSSTSSATSVSEPSSTGLSTASSSSSSHSRTMRTLGITLGVLAGIAVFFILILLLFRLRRNNAKKANAHVDEKGDGRMSFADRGASFMKEAGGQELAPPTQNRYDVHDSRSSLAIIAGKFGGNRRNTATMNGQKQSFESTARLVRDPHGLPLVSEPMEMVNMQEKGSVDAATKSPRHSEAPPVAYHNYGANLTTGDATKGVRKRSSGWSKYFASNTPTGPNGLSHIPSVYVKPQHMSDASQYTIDRRASEISLQAPSPVAMVDGQRLSHVATGSPAFSDSRKLLTNDGNNAAIAARGQKGRIVDPNQKRRGSTGSDSRTISTDGSVLSSVLTEDYEDGGKRAWSPTRNPATNTTAPRPTSSNYTASVYYEPHQHPTRNKGNIGFFPGAGTTYRPCSKPPPPRSARPSLDGAAPPAVLPIVASEMPFARPAEDRDSTVTVFPRGMPAAYYGESENKEISATALPRQQQSSAKTDSPATQPGQSEGDMSWLNLGLNGAPRS</sequence>
<organism evidence="3 4">
    <name type="scientific">Acrodontium crateriforme</name>
    <dbReference type="NCBI Taxonomy" id="150365"/>
    <lineage>
        <taxon>Eukaryota</taxon>
        <taxon>Fungi</taxon>
        <taxon>Dikarya</taxon>
        <taxon>Ascomycota</taxon>
        <taxon>Pezizomycotina</taxon>
        <taxon>Dothideomycetes</taxon>
        <taxon>Dothideomycetidae</taxon>
        <taxon>Mycosphaerellales</taxon>
        <taxon>Teratosphaeriaceae</taxon>
        <taxon>Acrodontium</taxon>
    </lineage>
</organism>
<dbReference type="EMBL" id="CP138582">
    <property type="protein sequence ID" value="WPG99594.1"/>
    <property type="molecule type" value="Genomic_DNA"/>
</dbReference>
<proteinExistence type="predicted"/>
<evidence type="ECO:0008006" key="5">
    <source>
        <dbReference type="Google" id="ProtNLM"/>
    </source>
</evidence>
<feature type="compositionally biased region" description="Polar residues" evidence="1">
    <location>
        <begin position="650"/>
        <end position="669"/>
    </location>
</feature>
<dbReference type="AlphaFoldDB" id="A0AAQ3R8Z3"/>
<keyword evidence="2" id="KW-1133">Transmembrane helix</keyword>
<accession>A0AAQ3R8Z3</accession>
<dbReference type="InterPro" id="IPR015915">
    <property type="entry name" value="Kelch-typ_b-propeller"/>
</dbReference>
<feature type="transmembrane region" description="Helical" evidence="2">
    <location>
        <begin position="373"/>
        <end position="394"/>
    </location>
</feature>
<evidence type="ECO:0000256" key="1">
    <source>
        <dbReference type="SAM" id="MobiDB-lite"/>
    </source>
</evidence>
<keyword evidence="2" id="KW-0472">Membrane</keyword>
<keyword evidence="4" id="KW-1185">Reference proteome</keyword>
<dbReference type="Proteomes" id="UP001303373">
    <property type="component" value="Chromosome 3"/>
</dbReference>
<protein>
    <recommendedName>
        <fullName evidence="5">Pre-mRNA splicing factor CLF1</fullName>
    </recommendedName>
</protein>